<gene>
    <name evidence="2" type="ORF">BJP34_35735</name>
</gene>
<feature type="region of interest" description="Disordered" evidence="1">
    <location>
        <begin position="79"/>
        <end position="105"/>
    </location>
</feature>
<reference evidence="3" key="1">
    <citation type="submission" date="2016-10" db="EMBL/GenBank/DDBJ databases">
        <title>Comparative genomics uncovers the prolific and rare metabolic potential of the cyanobacterial genus Moorea.</title>
        <authorList>
            <person name="Leao T."/>
            <person name="Castelao G."/>
            <person name="Korobeynikov A."/>
            <person name="Monroe E.A."/>
            <person name="Podell S."/>
            <person name="Glukhov E."/>
            <person name="Allen E."/>
            <person name="Gerwick W.H."/>
            <person name="Gerwick L."/>
        </authorList>
    </citation>
    <scope>NUCLEOTIDE SEQUENCE [LARGE SCALE GENOMIC DNA]</scope>
    <source>
        <strain evidence="3">PAL-8-15-08-1</strain>
        <plasmid evidence="3">unnamed</plasmid>
    </source>
</reference>
<dbReference type="AlphaFoldDB" id="A0A1D8U4J0"/>
<evidence type="ECO:0000313" key="3">
    <source>
        <dbReference type="Proteomes" id="UP000177870"/>
    </source>
</evidence>
<dbReference type="Proteomes" id="UP000177870">
    <property type="component" value="Plasmid unnamed"/>
</dbReference>
<dbReference type="KEGG" id="mpro:BJP34_35735"/>
<accession>A0A1D8U4J0</accession>
<geneLocation type="plasmid" evidence="2 3">
    <name>unnamed</name>
</geneLocation>
<feature type="compositionally biased region" description="Low complexity" evidence="1">
    <location>
        <begin position="88"/>
        <end position="98"/>
    </location>
</feature>
<dbReference type="RefSeq" id="WP_070397079.1">
    <property type="nucleotide sequence ID" value="NZ_CP017600.1"/>
</dbReference>
<protein>
    <submittedName>
        <fullName evidence="2">Uncharacterized protein</fullName>
    </submittedName>
</protein>
<dbReference type="EMBL" id="CP017600">
    <property type="protein sequence ID" value="AOX04733.1"/>
    <property type="molecule type" value="Genomic_DNA"/>
</dbReference>
<proteinExistence type="predicted"/>
<evidence type="ECO:0000313" key="2">
    <source>
        <dbReference type="EMBL" id="AOX04733.1"/>
    </source>
</evidence>
<dbReference type="OrthoDB" id="424869at2"/>
<sequence>MTQEIDKIPVKDLQTRYNIGRTALYERIKHANIKPSKEGTRSFISGRQLEELDRLNDYLMTGRTFEDFEPLLTEEFTEDSQETISLDSSPNSSPNSSPDVHRTSSWKAEREALEVLIDAIASGIERANINRMKPLSPIEYMQQLKMAAKEQWLLTTSEVRELIKVKPHTRKGEDTYRRGSWLFVKSGKIGRETAWRVEQETGNDN</sequence>
<name>A0A1D8U4J0_9CYAN</name>
<keyword evidence="2" id="KW-0614">Plasmid</keyword>
<organism evidence="2 3">
    <name type="scientific">Moorena producens PAL-8-15-08-1</name>
    <dbReference type="NCBI Taxonomy" id="1458985"/>
    <lineage>
        <taxon>Bacteria</taxon>
        <taxon>Bacillati</taxon>
        <taxon>Cyanobacteriota</taxon>
        <taxon>Cyanophyceae</taxon>
        <taxon>Coleofasciculales</taxon>
        <taxon>Coleofasciculaceae</taxon>
        <taxon>Moorena</taxon>
    </lineage>
</organism>
<evidence type="ECO:0000256" key="1">
    <source>
        <dbReference type="SAM" id="MobiDB-lite"/>
    </source>
</evidence>